<feature type="domain" description="Glycosyl transferase family 25" evidence="1">
    <location>
        <begin position="6"/>
        <end position="201"/>
    </location>
</feature>
<proteinExistence type="predicted"/>
<reference evidence="2" key="1">
    <citation type="submission" date="2019-08" db="EMBL/GenBank/DDBJ databases">
        <authorList>
            <person name="Kucharzyk K."/>
            <person name="Murdoch R.W."/>
            <person name="Higgins S."/>
            <person name="Loffler F."/>
        </authorList>
    </citation>
    <scope>NUCLEOTIDE SEQUENCE</scope>
</reference>
<dbReference type="InterPro" id="IPR002654">
    <property type="entry name" value="Glyco_trans_25"/>
</dbReference>
<dbReference type="Pfam" id="PF01755">
    <property type="entry name" value="Glyco_transf_25"/>
    <property type="match status" value="1"/>
</dbReference>
<evidence type="ECO:0000259" key="1">
    <source>
        <dbReference type="Pfam" id="PF01755"/>
    </source>
</evidence>
<name>A0A644TQU5_9ZZZZ</name>
<comment type="caution">
    <text evidence="2">The sequence shown here is derived from an EMBL/GenBank/DDBJ whole genome shotgun (WGS) entry which is preliminary data.</text>
</comment>
<accession>A0A644TQU5</accession>
<dbReference type="EMBL" id="VSSQ01000040">
    <property type="protein sequence ID" value="MPL68061.1"/>
    <property type="molecule type" value="Genomic_DNA"/>
</dbReference>
<dbReference type="AlphaFoldDB" id="A0A644TQU5"/>
<protein>
    <recommendedName>
        <fullName evidence="1">Glycosyl transferase family 25 domain-containing protein</fullName>
    </recommendedName>
</protein>
<sequence length="266" mass="31624">MNDYAFFIMHYKKNIERRNYIFENFVTNDKSIRWITDYDREQIDDSLDDLYCFNHDNWYEIVGQQLPILVAHRFGLNPNYRKTPWTPLIRRIEEIIRQNTPEKVIQEFPQFMPRKLKTFEISLLLKHRAAFKDIVANHYKFGIILEDDFILKETSLTALKNLISCGITDWDFIDLAGGAELTPREQDKEVIPGLFSMLPPRTRTTCGYMISNRLCREITNLDPPLTAPCDWELTYFLQRFQAKAFWTMPTLINHGSEMKFYQSNNN</sequence>
<gene>
    <name evidence="2" type="ORF">SDC9_13774</name>
</gene>
<evidence type="ECO:0000313" key="2">
    <source>
        <dbReference type="EMBL" id="MPL68061.1"/>
    </source>
</evidence>
<organism evidence="2">
    <name type="scientific">bioreactor metagenome</name>
    <dbReference type="NCBI Taxonomy" id="1076179"/>
    <lineage>
        <taxon>unclassified sequences</taxon>
        <taxon>metagenomes</taxon>
        <taxon>ecological metagenomes</taxon>
    </lineage>
</organism>